<comment type="caution">
    <text evidence="1">The sequence shown here is derived from an EMBL/GenBank/DDBJ whole genome shotgun (WGS) entry which is preliminary data.</text>
</comment>
<dbReference type="Proteomes" id="UP000320762">
    <property type="component" value="Unassembled WGS sequence"/>
</dbReference>
<proteinExistence type="predicted"/>
<evidence type="ECO:0000313" key="1">
    <source>
        <dbReference type="EMBL" id="TRM56201.1"/>
    </source>
</evidence>
<evidence type="ECO:0000313" key="2">
    <source>
        <dbReference type="Proteomes" id="UP000320762"/>
    </source>
</evidence>
<gene>
    <name evidence="1" type="ORF">BD626DRAFT_259616</name>
</gene>
<keyword evidence="2" id="KW-1185">Reference proteome</keyword>
<accession>A0A550BUI0</accession>
<dbReference type="EMBL" id="VDMD01000078">
    <property type="protein sequence ID" value="TRM56201.1"/>
    <property type="molecule type" value="Genomic_DNA"/>
</dbReference>
<organism evidence="1 2">
    <name type="scientific">Schizophyllum amplum</name>
    <dbReference type="NCBI Taxonomy" id="97359"/>
    <lineage>
        <taxon>Eukaryota</taxon>
        <taxon>Fungi</taxon>
        <taxon>Dikarya</taxon>
        <taxon>Basidiomycota</taxon>
        <taxon>Agaricomycotina</taxon>
        <taxon>Agaricomycetes</taxon>
        <taxon>Agaricomycetidae</taxon>
        <taxon>Agaricales</taxon>
        <taxon>Schizophyllaceae</taxon>
        <taxon>Schizophyllum</taxon>
    </lineage>
</organism>
<dbReference type="AlphaFoldDB" id="A0A550BUI0"/>
<protein>
    <submittedName>
        <fullName evidence="1">Uncharacterized protein</fullName>
    </submittedName>
</protein>
<sequence>MYVGVCRAESCVIRVFGDSAGGVLGDLAGETRQWIAVRRARYRPVLLTILADPCLQFSTDPCLRFSADPCLQFSTDPCLRFSVDPCFTRDTRRDAVGLWVYGMFHRF</sequence>
<name>A0A550BUI0_9AGAR</name>
<reference evidence="1 2" key="1">
    <citation type="journal article" date="2019" name="New Phytol.">
        <title>Comparative genomics reveals unique wood-decay strategies and fruiting body development in the Schizophyllaceae.</title>
        <authorList>
            <person name="Almasi E."/>
            <person name="Sahu N."/>
            <person name="Krizsan K."/>
            <person name="Balint B."/>
            <person name="Kovacs G.M."/>
            <person name="Kiss B."/>
            <person name="Cseklye J."/>
            <person name="Drula E."/>
            <person name="Henrissat B."/>
            <person name="Nagy I."/>
            <person name="Chovatia M."/>
            <person name="Adam C."/>
            <person name="LaButti K."/>
            <person name="Lipzen A."/>
            <person name="Riley R."/>
            <person name="Grigoriev I.V."/>
            <person name="Nagy L.G."/>
        </authorList>
    </citation>
    <scope>NUCLEOTIDE SEQUENCE [LARGE SCALE GENOMIC DNA]</scope>
    <source>
        <strain evidence="1 2">NL-1724</strain>
    </source>
</reference>